<dbReference type="AlphaFoldDB" id="A0A5J5F9R9"/>
<sequence>MMKLMVVKWNRHTFTSRIIGHADLGSEAEDGEEAENEEEEEETEQDAEEEDEENKLDDKYRESSGFSTPPISDAEELPAQPPPLKRVRRESGRSSARVSRSRGKNKIRLPVEVDGIASNFGVIGTIPSGVNPGSGCVEGRKQGTRLPGRESMVSLLSLQQTFRTAHALRRFDRPPGLGKKRVNNHKQWFRPAGDQQPVGRWYGYQSWWEYAYVAQG</sequence>
<comment type="caution">
    <text evidence="2">The sequence shown here is derived from an EMBL/GenBank/DDBJ whole genome shotgun (WGS) entry which is preliminary data.</text>
</comment>
<organism evidence="2 3">
    <name type="scientific">Sphaerosporella brunnea</name>
    <dbReference type="NCBI Taxonomy" id="1250544"/>
    <lineage>
        <taxon>Eukaryota</taxon>
        <taxon>Fungi</taxon>
        <taxon>Dikarya</taxon>
        <taxon>Ascomycota</taxon>
        <taxon>Pezizomycotina</taxon>
        <taxon>Pezizomycetes</taxon>
        <taxon>Pezizales</taxon>
        <taxon>Pyronemataceae</taxon>
        <taxon>Sphaerosporella</taxon>
    </lineage>
</organism>
<reference evidence="2 3" key="1">
    <citation type="submission" date="2019-09" db="EMBL/GenBank/DDBJ databases">
        <title>Draft genome of the ectomycorrhizal ascomycete Sphaerosporella brunnea.</title>
        <authorList>
            <consortium name="DOE Joint Genome Institute"/>
            <person name="Benucci G.M."/>
            <person name="Marozzi G."/>
            <person name="Antonielli L."/>
            <person name="Sanchez S."/>
            <person name="Marco P."/>
            <person name="Wang X."/>
            <person name="Falini L.B."/>
            <person name="Barry K."/>
            <person name="Haridas S."/>
            <person name="Lipzen A."/>
            <person name="Labutti K."/>
            <person name="Grigoriev I.V."/>
            <person name="Murat C."/>
            <person name="Martin F."/>
            <person name="Albertini E."/>
            <person name="Donnini D."/>
            <person name="Bonito G."/>
        </authorList>
    </citation>
    <scope>NUCLEOTIDE SEQUENCE [LARGE SCALE GENOMIC DNA]</scope>
    <source>
        <strain evidence="2 3">Sb_GMNB300</strain>
    </source>
</reference>
<name>A0A5J5F9R9_9PEZI</name>
<protein>
    <submittedName>
        <fullName evidence="2">Uncharacterized protein</fullName>
    </submittedName>
</protein>
<evidence type="ECO:0000313" key="2">
    <source>
        <dbReference type="EMBL" id="KAA8914036.1"/>
    </source>
</evidence>
<dbReference type="Proteomes" id="UP000326924">
    <property type="component" value="Unassembled WGS sequence"/>
</dbReference>
<evidence type="ECO:0000313" key="3">
    <source>
        <dbReference type="Proteomes" id="UP000326924"/>
    </source>
</evidence>
<dbReference type="InParanoid" id="A0A5J5F9R9"/>
<proteinExistence type="predicted"/>
<evidence type="ECO:0000256" key="1">
    <source>
        <dbReference type="SAM" id="MobiDB-lite"/>
    </source>
</evidence>
<accession>A0A5J5F9R9</accession>
<keyword evidence="3" id="KW-1185">Reference proteome</keyword>
<dbReference type="EMBL" id="VXIS01000009">
    <property type="protein sequence ID" value="KAA8914036.1"/>
    <property type="molecule type" value="Genomic_DNA"/>
</dbReference>
<feature type="region of interest" description="Disordered" evidence="1">
    <location>
        <begin position="20"/>
        <end position="103"/>
    </location>
</feature>
<gene>
    <name evidence="2" type="ORF">FN846DRAFT_886173</name>
</gene>
<feature type="compositionally biased region" description="Acidic residues" evidence="1">
    <location>
        <begin position="26"/>
        <end position="55"/>
    </location>
</feature>